<reference evidence="1" key="1">
    <citation type="journal article" date="2021" name="Proc. Natl. Acad. Sci. U.S.A.">
        <title>A Catalog of Tens of Thousands of Viruses from Human Metagenomes Reveals Hidden Associations with Chronic Diseases.</title>
        <authorList>
            <person name="Tisza M.J."/>
            <person name="Buck C.B."/>
        </authorList>
    </citation>
    <scope>NUCLEOTIDE SEQUENCE</scope>
    <source>
        <strain evidence="1">CtHip2</strain>
    </source>
</reference>
<organism evidence="1">
    <name type="scientific">Siphoviridae sp. ctHip2</name>
    <dbReference type="NCBI Taxonomy" id="2827830"/>
    <lineage>
        <taxon>Viruses</taxon>
        <taxon>Duplodnaviria</taxon>
        <taxon>Heunggongvirae</taxon>
        <taxon>Uroviricota</taxon>
        <taxon>Caudoviricetes</taxon>
    </lineage>
</organism>
<dbReference type="EMBL" id="BK032497">
    <property type="protein sequence ID" value="DAF42660.1"/>
    <property type="molecule type" value="Genomic_DNA"/>
</dbReference>
<name>A0A8S5RV72_9CAUD</name>
<accession>A0A8S5RV72</accession>
<protein>
    <submittedName>
        <fullName evidence="1">Uncharacterized protein</fullName>
    </submittedName>
</protein>
<evidence type="ECO:0000313" key="1">
    <source>
        <dbReference type="EMBL" id="DAF42660.1"/>
    </source>
</evidence>
<sequence length="52" mass="6326">MNCISPKIIYYLIGLSITLLRNDQFYHFLKLYQHYDKNFILFKVNIKSQLNV</sequence>
<proteinExistence type="predicted"/>